<evidence type="ECO:0000313" key="1">
    <source>
        <dbReference type="EMBL" id="KAJ9122432.1"/>
    </source>
</evidence>
<organism evidence="1 2">
    <name type="scientific">Naganishia vaughanmartiniae</name>
    <dbReference type="NCBI Taxonomy" id="1424756"/>
    <lineage>
        <taxon>Eukaryota</taxon>
        <taxon>Fungi</taxon>
        <taxon>Dikarya</taxon>
        <taxon>Basidiomycota</taxon>
        <taxon>Agaricomycotina</taxon>
        <taxon>Tremellomycetes</taxon>
        <taxon>Filobasidiales</taxon>
        <taxon>Filobasidiaceae</taxon>
        <taxon>Naganishia</taxon>
    </lineage>
</organism>
<dbReference type="EMBL" id="JASBWU010000004">
    <property type="protein sequence ID" value="KAJ9122432.1"/>
    <property type="molecule type" value="Genomic_DNA"/>
</dbReference>
<name>A0ACC2XI84_9TREE</name>
<accession>A0ACC2XI84</accession>
<sequence>MTSENWTDPLFDTINAEHPYHQGTIACLFLASWFCVGNWLIFQLFVSVITESFQKSDAAKREEQQRIYLQRDKPFLLHDKWFERYNPYRWMTPKPRAMLPREADAQMIGNGLELLPWLNIFTSSRNTPGLTGGYHLSQDPGLQLLIERNPEISVDVVAEAIQIKRKIQASFIQAHPTFDRSLCLFWQHSKIRKLCQTLADPSYGERQFGRKPSPRRKLIFAAIISLTVIASIAVAATSTPLYRAKYYEQHSYTTLFTWFNLFDIAIAAAWFVEFLIKIVADGLFFTPTGYLKSPRNLFDLFALVSVITNTATVLSVSGANSRFIRSLMAAKVIRLISISRHLRKIAYDVLWLSFGSLLDASVLLVLWVIPFASWMTTLFQNRLYSCTDPGATGIRDCKGEYFVSPVDNDFAPYLVPAVWMNPDPTGSSWSFDSFRSSFLILIEIISLEGWTDVLQSLVDISGEDQQASNQASPQNAIPILVFQLIGAAVLLSIFLTMQDYDESIMSDAVANGLFLGLTVIYLCDVIIRAYGVSLRAFIRVRWNVFDVVTVMGALITSVIVLVIGQMDGSAAQQVASSAQKLFLVLISFKLIERNNSLNQLFKTSVASLPEIGRIVILWAILCLFYSILTTQVFGMAKVGNNSLSRHTNFRTWGDAMLMLSFMSTGEGWNGFMHDLAALESPRCTSKAFAFQSNDCGSQIWAYLIFITWNILSMYFLLNLFTAVVVDSFAYVYQTSGKATLSRSQMRAFKKAWAVVDTQQTGYISDYSTFFSLLPDPFCVRPYTGDLSLRSLLRKCQATSPSAPDSSIVFGKYRTIDVSKLELVLSSSVDREFLAKRRRNFNMLNQEAKLEEESGKGLSFRRALLLLAHYRLIDDEDQALSLEELYERKKRKDQVRLLDDYDRARAVLKGYIWRKRFQAARIYEQNSSRLYTDVRQVDGQKAT</sequence>
<gene>
    <name evidence="1" type="ORF">QFC22_001857</name>
</gene>
<proteinExistence type="predicted"/>
<reference evidence="1" key="1">
    <citation type="submission" date="2023-04" db="EMBL/GenBank/DDBJ databases">
        <title>Draft Genome sequencing of Naganishia species isolated from polar environments using Oxford Nanopore Technology.</title>
        <authorList>
            <person name="Leo P."/>
            <person name="Venkateswaran K."/>
        </authorList>
    </citation>
    <scope>NUCLEOTIDE SEQUENCE</scope>
    <source>
        <strain evidence="1">MNA-CCFEE 5425</strain>
    </source>
</reference>
<dbReference type="Proteomes" id="UP001243375">
    <property type="component" value="Unassembled WGS sequence"/>
</dbReference>
<evidence type="ECO:0000313" key="2">
    <source>
        <dbReference type="Proteomes" id="UP001243375"/>
    </source>
</evidence>
<protein>
    <submittedName>
        <fullName evidence="1">Uncharacterized protein</fullName>
    </submittedName>
</protein>
<comment type="caution">
    <text evidence="1">The sequence shown here is derived from an EMBL/GenBank/DDBJ whole genome shotgun (WGS) entry which is preliminary data.</text>
</comment>
<keyword evidence="2" id="KW-1185">Reference proteome</keyword>